<keyword evidence="2" id="KW-0812">Transmembrane</keyword>
<sequence length="157" mass="17286">MDNQENNQKLGEAESFSESSSPATTVTRSPAESDERQQPEDELRLYRKIAGWGKFSGIMLIISGVFSTVGGLFAFIVGAAPGVLQIFIGIYLLKSATAAGNIEADQKSYKEMLDYYAKYVQMTGILMIIGIAIFVVALIFLFVVGVAFYQESNHLYF</sequence>
<organism evidence="3 4">
    <name type="scientific">Sporolactobacillus spathodeae</name>
    <dbReference type="NCBI Taxonomy" id="1465502"/>
    <lineage>
        <taxon>Bacteria</taxon>
        <taxon>Bacillati</taxon>
        <taxon>Bacillota</taxon>
        <taxon>Bacilli</taxon>
        <taxon>Bacillales</taxon>
        <taxon>Sporolactobacillaceae</taxon>
        <taxon>Sporolactobacillus</taxon>
    </lineage>
</organism>
<dbReference type="RefSeq" id="WP_205005992.1">
    <property type="nucleotide sequence ID" value="NZ_CBCRXA010000005.1"/>
</dbReference>
<keyword evidence="2" id="KW-0472">Membrane</keyword>
<name>A0ABS2Q798_9BACL</name>
<evidence type="ECO:0000313" key="4">
    <source>
        <dbReference type="Proteomes" id="UP000823201"/>
    </source>
</evidence>
<feature type="transmembrane region" description="Helical" evidence="2">
    <location>
        <begin position="55"/>
        <end position="77"/>
    </location>
</feature>
<evidence type="ECO:0000256" key="1">
    <source>
        <dbReference type="SAM" id="MobiDB-lite"/>
    </source>
</evidence>
<dbReference type="EMBL" id="JAFBEV010000007">
    <property type="protein sequence ID" value="MBM7657663.1"/>
    <property type="molecule type" value="Genomic_DNA"/>
</dbReference>
<keyword evidence="4" id="KW-1185">Reference proteome</keyword>
<dbReference type="Proteomes" id="UP000823201">
    <property type="component" value="Unassembled WGS sequence"/>
</dbReference>
<evidence type="ECO:0000313" key="3">
    <source>
        <dbReference type="EMBL" id="MBM7657663.1"/>
    </source>
</evidence>
<evidence type="ECO:0000256" key="2">
    <source>
        <dbReference type="SAM" id="Phobius"/>
    </source>
</evidence>
<proteinExistence type="predicted"/>
<protein>
    <recommendedName>
        <fullName evidence="5">DUF5362 domain-containing protein</fullName>
    </recommendedName>
</protein>
<feature type="transmembrane region" description="Helical" evidence="2">
    <location>
        <begin position="125"/>
        <end position="149"/>
    </location>
</feature>
<accession>A0ABS2Q798</accession>
<dbReference type="InterPro" id="IPR035287">
    <property type="entry name" value="DUF5362"/>
</dbReference>
<keyword evidence="2" id="KW-1133">Transmembrane helix</keyword>
<feature type="transmembrane region" description="Helical" evidence="2">
    <location>
        <begin position="83"/>
        <end position="104"/>
    </location>
</feature>
<comment type="caution">
    <text evidence="3">The sequence shown here is derived from an EMBL/GenBank/DDBJ whole genome shotgun (WGS) entry which is preliminary data.</text>
</comment>
<evidence type="ECO:0008006" key="5">
    <source>
        <dbReference type="Google" id="ProtNLM"/>
    </source>
</evidence>
<feature type="region of interest" description="Disordered" evidence="1">
    <location>
        <begin position="1"/>
        <end position="40"/>
    </location>
</feature>
<reference evidence="3 4" key="1">
    <citation type="submission" date="2021-01" db="EMBL/GenBank/DDBJ databases">
        <title>Genomic Encyclopedia of Type Strains, Phase IV (KMG-IV): sequencing the most valuable type-strain genomes for metagenomic binning, comparative biology and taxonomic classification.</title>
        <authorList>
            <person name="Goeker M."/>
        </authorList>
    </citation>
    <scope>NUCLEOTIDE SEQUENCE [LARGE SCALE GENOMIC DNA]</scope>
    <source>
        <strain evidence="3 4">DSM 100968</strain>
    </source>
</reference>
<dbReference type="Pfam" id="PF17319">
    <property type="entry name" value="DUF5362"/>
    <property type="match status" value="1"/>
</dbReference>
<feature type="compositionally biased region" description="Basic and acidic residues" evidence="1">
    <location>
        <begin position="31"/>
        <end position="40"/>
    </location>
</feature>
<gene>
    <name evidence="3" type="ORF">JOC27_001112</name>
</gene>